<dbReference type="RefSeq" id="WP_267539626.1">
    <property type="nucleotide sequence ID" value="NZ_JAPNKA010000001.1"/>
</dbReference>
<reference evidence="2 3" key="1">
    <citation type="submission" date="2022-11" db="EMBL/GenBank/DDBJ databases">
        <title>Minimal conservation of predation-associated metabolite biosynthetic gene clusters underscores biosynthetic potential of Myxococcota including descriptions for ten novel species: Archangium lansinium sp. nov., Myxococcus landrumus sp. nov., Nannocystis bai.</title>
        <authorList>
            <person name="Ahearne A."/>
            <person name="Stevens C."/>
            <person name="Phillips K."/>
        </authorList>
    </citation>
    <scope>NUCLEOTIDE SEQUENCE [LARGE SCALE GENOMIC DNA]</scope>
    <source>
        <strain evidence="2 3">MIWBW</strain>
    </source>
</reference>
<name>A0ABT4AH57_9BACT</name>
<evidence type="ECO:0008006" key="4">
    <source>
        <dbReference type="Google" id="ProtNLM"/>
    </source>
</evidence>
<sequence>MKSRMLPLRRRGQAMVEYVVVSAALLGFGTLGWPFLVQMIDALGKYFQSIYYIIQSPVP</sequence>
<evidence type="ECO:0000256" key="1">
    <source>
        <dbReference type="SAM" id="Phobius"/>
    </source>
</evidence>
<gene>
    <name evidence="2" type="ORF">OV287_41825</name>
</gene>
<feature type="transmembrane region" description="Helical" evidence="1">
    <location>
        <begin position="12"/>
        <end position="36"/>
    </location>
</feature>
<keyword evidence="1" id="KW-0812">Transmembrane</keyword>
<dbReference type="Proteomes" id="UP001207654">
    <property type="component" value="Unassembled WGS sequence"/>
</dbReference>
<protein>
    <recommendedName>
        <fullName evidence="4">Pilus assembly protein</fullName>
    </recommendedName>
</protein>
<evidence type="ECO:0000313" key="3">
    <source>
        <dbReference type="Proteomes" id="UP001207654"/>
    </source>
</evidence>
<keyword evidence="1" id="KW-0472">Membrane</keyword>
<keyword evidence="1" id="KW-1133">Transmembrane helix</keyword>
<dbReference type="EMBL" id="JAPNKA010000001">
    <property type="protein sequence ID" value="MCY1081008.1"/>
    <property type="molecule type" value="Genomic_DNA"/>
</dbReference>
<proteinExistence type="predicted"/>
<keyword evidence="3" id="KW-1185">Reference proteome</keyword>
<organism evidence="2 3">
    <name type="scientific">Archangium lansingense</name>
    <dbReference type="NCBI Taxonomy" id="2995310"/>
    <lineage>
        <taxon>Bacteria</taxon>
        <taxon>Pseudomonadati</taxon>
        <taxon>Myxococcota</taxon>
        <taxon>Myxococcia</taxon>
        <taxon>Myxococcales</taxon>
        <taxon>Cystobacterineae</taxon>
        <taxon>Archangiaceae</taxon>
        <taxon>Archangium</taxon>
    </lineage>
</organism>
<comment type="caution">
    <text evidence="2">The sequence shown here is derived from an EMBL/GenBank/DDBJ whole genome shotgun (WGS) entry which is preliminary data.</text>
</comment>
<accession>A0ABT4AH57</accession>
<evidence type="ECO:0000313" key="2">
    <source>
        <dbReference type="EMBL" id="MCY1081008.1"/>
    </source>
</evidence>